<gene>
    <name evidence="1" type="ORF">NUW54_g10981</name>
</gene>
<sequence>MRLSPTDLPFHRNDFVVPPDSEPEPQRERSQVNSHGPAATQDRTTRKQSLDLDPRASQKPLPGTPPSSSRHRQEPTPTKAVPSPIVAAPEPAPAIEVTEPPATPAAAVEEKPAHFQNGSNGSTGSGSSKQSRLLRARGPSCRARCAGALSCKMMAPKKKGSLRRGRYTLRSYMYMS</sequence>
<proteinExistence type="predicted"/>
<protein>
    <submittedName>
        <fullName evidence="1">Uncharacterized protein</fullName>
    </submittedName>
</protein>
<reference evidence="1" key="1">
    <citation type="submission" date="2022-08" db="EMBL/GenBank/DDBJ databases">
        <title>Genome Sequence of Pycnoporus sanguineus.</title>
        <authorList>
            <person name="Buettner E."/>
        </authorList>
    </citation>
    <scope>NUCLEOTIDE SEQUENCE</scope>
    <source>
        <strain evidence="1">CG-C14</strain>
    </source>
</reference>
<dbReference type="Proteomes" id="UP001144978">
    <property type="component" value="Unassembled WGS sequence"/>
</dbReference>
<accession>A0ACC1NMX5</accession>
<dbReference type="EMBL" id="JANSHE010004129">
    <property type="protein sequence ID" value="KAJ2980622.1"/>
    <property type="molecule type" value="Genomic_DNA"/>
</dbReference>
<keyword evidence="2" id="KW-1185">Reference proteome</keyword>
<evidence type="ECO:0000313" key="1">
    <source>
        <dbReference type="EMBL" id="KAJ2980622.1"/>
    </source>
</evidence>
<evidence type="ECO:0000313" key="2">
    <source>
        <dbReference type="Proteomes" id="UP001144978"/>
    </source>
</evidence>
<comment type="caution">
    <text evidence="1">The sequence shown here is derived from an EMBL/GenBank/DDBJ whole genome shotgun (WGS) entry which is preliminary data.</text>
</comment>
<name>A0ACC1NMX5_9APHY</name>
<organism evidence="1 2">
    <name type="scientific">Trametes sanguinea</name>
    <dbReference type="NCBI Taxonomy" id="158606"/>
    <lineage>
        <taxon>Eukaryota</taxon>
        <taxon>Fungi</taxon>
        <taxon>Dikarya</taxon>
        <taxon>Basidiomycota</taxon>
        <taxon>Agaricomycotina</taxon>
        <taxon>Agaricomycetes</taxon>
        <taxon>Polyporales</taxon>
        <taxon>Polyporaceae</taxon>
        <taxon>Trametes</taxon>
    </lineage>
</organism>